<name>A0A5J4Q9G3_9ZZZZ</name>
<dbReference type="PANTHER" id="PTHR43239">
    <property type="entry name" value="UPF0734 PROTEIN DDB_G0273871/DDB_G0273177"/>
    <property type="match status" value="1"/>
</dbReference>
<dbReference type="Pfam" id="PF05336">
    <property type="entry name" value="rhaM"/>
    <property type="match status" value="1"/>
</dbReference>
<dbReference type="InterPro" id="IPR011008">
    <property type="entry name" value="Dimeric_a/b-barrel"/>
</dbReference>
<comment type="caution">
    <text evidence="1">The sequence shown here is derived from an EMBL/GenBank/DDBJ whole genome shotgun (WGS) entry which is preliminary data.</text>
</comment>
<organism evidence="1">
    <name type="scientific">termite gut metagenome</name>
    <dbReference type="NCBI Taxonomy" id="433724"/>
    <lineage>
        <taxon>unclassified sequences</taxon>
        <taxon>metagenomes</taxon>
        <taxon>organismal metagenomes</taxon>
    </lineage>
</organism>
<dbReference type="InterPro" id="IPR052996">
    <property type="entry name" value="Carb_Metab_Mutarotase"/>
</dbReference>
<dbReference type="SUPFAM" id="SSF54909">
    <property type="entry name" value="Dimeric alpha+beta barrel"/>
    <property type="match status" value="1"/>
</dbReference>
<protein>
    <submittedName>
        <fullName evidence="1">L-fucose mutarotase</fullName>
        <ecNumber evidence="1">5.1.3.29</ecNumber>
    </submittedName>
</protein>
<evidence type="ECO:0000313" key="1">
    <source>
        <dbReference type="EMBL" id="KAA6317688.1"/>
    </source>
</evidence>
<dbReference type="EC" id="5.1.3.29" evidence="1"/>
<dbReference type="GO" id="GO:0036373">
    <property type="term" value="F:L-fucose mutarotase activity"/>
    <property type="evidence" value="ECO:0007669"/>
    <property type="project" value="UniProtKB-EC"/>
</dbReference>
<reference evidence="1" key="1">
    <citation type="submission" date="2019-03" db="EMBL/GenBank/DDBJ databases">
        <title>Single cell metagenomics reveals metabolic interactions within the superorganism composed of flagellate Streblomastix strix and complex community of Bacteroidetes bacteria on its surface.</title>
        <authorList>
            <person name="Treitli S.C."/>
            <person name="Kolisko M."/>
            <person name="Husnik F."/>
            <person name="Keeling P."/>
            <person name="Hampl V."/>
        </authorList>
    </citation>
    <scope>NUCLEOTIDE SEQUENCE</scope>
    <source>
        <strain evidence="1">STM</strain>
    </source>
</reference>
<keyword evidence="1" id="KW-0413">Isomerase</keyword>
<dbReference type="EMBL" id="SNRY01004440">
    <property type="protein sequence ID" value="KAA6317688.1"/>
    <property type="molecule type" value="Genomic_DNA"/>
</dbReference>
<dbReference type="PANTHER" id="PTHR43239:SF1">
    <property type="entry name" value="UPF0734 PROTEIN DDB_G0273871_DDB_G0273177"/>
    <property type="match status" value="1"/>
</dbReference>
<dbReference type="AlphaFoldDB" id="A0A5J4Q9G3"/>
<proteinExistence type="predicted"/>
<gene>
    <name evidence="1" type="ORF">EZS27_032196</name>
</gene>
<dbReference type="Gene3D" id="3.30.70.100">
    <property type="match status" value="1"/>
</dbReference>
<accession>A0A5J4Q9G3</accession>
<sequence>MDNKNTGYKQQEYKVPVKRYCQVLHLKDDPILIEEYIRIHSELYAWPEIRAGIRSVGILEMEIFHIGNQLFMIVETPLDFNWDEAFKQLAQLPRQQEWEEFVARFQLSDPKASSAEKWELMDRIFYLYK</sequence>
<dbReference type="InterPro" id="IPR008000">
    <property type="entry name" value="Rham/fucose_mutarotase"/>
</dbReference>